<evidence type="ECO:0000256" key="2">
    <source>
        <dbReference type="ARBA" id="ARBA00023125"/>
    </source>
</evidence>
<dbReference type="Gene3D" id="1.10.10.10">
    <property type="entry name" value="Winged helix-like DNA-binding domain superfamily/Winged helix DNA-binding domain"/>
    <property type="match status" value="1"/>
</dbReference>
<keyword evidence="2" id="KW-0238">DNA-binding</keyword>
<keyword evidence="1" id="KW-0805">Transcription regulation</keyword>
<keyword evidence="7" id="KW-1185">Reference proteome</keyword>
<evidence type="ECO:0000259" key="4">
    <source>
        <dbReference type="PROSITE" id="PS50943"/>
    </source>
</evidence>
<gene>
    <name evidence="6" type="ORF">A3L02_01375</name>
</gene>
<dbReference type="PROSITE" id="PS51000">
    <property type="entry name" value="HTH_DEOR_2"/>
    <property type="match status" value="1"/>
</dbReference>
<dbReference type="SMART" id="SM01134">
    <property type="entry name" value="DeoRC"/>
    <property type="match status" value="1"/>
</dbReference>
<sequence length="256" mass="28418">MFAEERRAKILEFLRRHKSMTVSELAKILNVSEPTIRRDLAFLESKRQIIRTHGGAIAIEYLSYEPTFFEKESLEKSAKEEIGKLVNDLVKDGDIIVLDSGTTTLEITRNLEDKNITVITNSPLIVRELSIRKNVEVILTGGTLKKGTLALVGPIAENTLSKLHADMAFVGANGITLDAITTTNLLEAEIKRIMIKIASTPYIVVDHSKFGRTAFVKFAEPKEVSAIITDSGIDPKWITAFKERKIQLITLGGVGR</sequence>
<reference evidence="6 7" key="1">
    <citation type="submission" date="2016-03" db="EMBL/GenBank/DDBJ databases">
        <title>Complete genome sequence of Thermococcus celer.</title>
        <authorList>
            <person name="Oger P.M."/>
        </authorList>
    </citation>
    <scope>NUCLEOTIDE SEQUENCE [LARGE SCALE GENOMIC DNA]</scope>
    <source>
        <strain evidence="6 7">Vu 13</strain>
    </source>
</reference>
<dbReference type="InterPro" id="IPR018356">
    <property type="entry name" value="Tscrpt_reg_HTH_DeoR_CS"/>
</dbReference>
<protein>
    <submittedName>
        <fullName evidence="6">Uncharacterized protein</fullName>
    </submittedName>
</protein>
<dbReference type="Pfam" id="PF00455">
    <property type="entry name" value="DeoRC"/>
    <property type="match status" value="1"/>
</dbReference>
<dbReference type="PROSITE" id="PS00894">
    <property type="entry name" value="HTH_DEOR_1"/>
    <property type="match status" value="1"/>
</dbReference>
<dbReference type="InterPro" id="IPR036388">
    <property type="entry name" value="WH-like_DNA-bd_sf"/>
</dbReference>
<dbReference type="PANTHER" id="PTHR30363:SF44">
    <property type="entry name" value="AGA OPERON TRANSCRIPTIONAL REPRESSOR-RELATED"/>
    <property type="match status" value="1"/>
</dbReference>
<evidence type="ECO:0000256" key="3">
    <source>
        <dbReference type="ARBA" id="ARBA00023163"/>
    </source>
</evidence>
<dbReference type="InterPro" id="IPR001387">
    <property type="entry name" value="Cro/C1-type_HTH"/>
</dbReference>
<evidence type="ECO:0000259" key="5">
    <source>
        <dbReference type="PROSITE" id="PS51000"/>
    </source>
</evidence>
<dbReference type="Proteomes" id="UP000197156">
    <property type="component" value="Chromosome"/>
</dbReference>
<dbReference type="InterPro" id="IPR036390">
    <property type="entry name" value="WH_DNA-bd_sf"/>
</dbReference>
<dbReference type="RefSeq" id="WP_088862278.1">
    <property type="nucleotide sequence ID" value="NZ_CP014854.1"/>
</dbReference>
<feature type="domain" description="HTH cro/C1-type" evidence="4">
    <location>
        <begin position="11"/>
        <end position="38"/>
    </location>
</feature>
<dbReference type="GeneID" id="33323359"/>
<dbReference type="InterPro" id="IPR001034">
    <property type="entry name" value="DeoR_HTH"/>
</dbReference>
<dbReference type="Gene3D" id="3.40.50.1360">
    <property type="match status" value="1"/>
</dbReference>
<dbReference type="OrthoDB" id="174736at2157"/>
<dbReference type="InterPro" id="IPR011991">
    <property type="entry name" value="ArsR-like_HTH"/>
</dbReference>
<proteinExistence type="predicted"/>
<dbReference type="InterPro" id="IPR037171">
    <property type="entry name" value="NagB/RpiA_transferase-like"/>
</dbReference>
<dbReference type="GO" id="GO:0003700">
    <property type="term" value="F:DNA-binding transcription factor activity"/>
    <property type="evidence" value="ECO:0007669"/>
    <property type="project" value="InterPro"/>
</dbReference>
<dbReference type="GO" id="GO:0003677">
    <property type="term" value="F:DNA binding"/>
    <property type="evidence" value="ECO:0007669"/>
    <property type="project" value="UniProtKB-KW"/>
</dbReference>
<dbReference type="SUPFAM" id="SSF100950">
    <property type="entry name" value="NagB/RpiA/CoA transferase-like"/>
    <property type="match status" value="1"/>
</dbReference>
<dbReference type="InterPro" id="IPR014036">
    <property type="entry name" value="DeoR-like_C"/>
</dbReference>
<evidence type="ECO:0000313" key="6">
    <source>
        <dbReference type="EMBL" id="ASI98311.1"/>
    </source>
</evidence>
<dbReference type="Pfam" id="PF08220">
    <property type="entry name" value="HTH_DeoR"/>
    <property type="match status" value="1"/>
</dbReference>
<accession>A0A218P059</accession>
<dbReference type="CDD" id="cd00090">
    <property type="entry name" value="HTH_ARSR"/>
    <property type="match status" value="1"/>
</dbReference>
<dbReference type="KEGG" id="tce:A3L02_01375"/>
<dbReference type="SUPFAM" id="SSF46785">
    <property type="entry name" value="Winged helix' DNA-binding domain"/>
    <property type="match status" value="1"/>
</dbReference>
<dbReference type="PANTHER" id="PTHR30363">
    <property type="entry name" value="HTH-TYPE TRANSCRIPTIONAL REGULATOR SRLR-RELATED"/>
    <property type="match status" value="1"/>
</dbReference>
<evidence type="ECO:0000256" key="1">
    <source>
        <dbReference type="ARBA" id="ARBA00023015"/>
    </source>
</evidence>
<dbReference type="InterPro" id="IPR050313">
    <property type="entry name" value="Carb_Metab_HTH_regulators"/>
</dbReference>
<evidence type="ECO:0000313" key="7">
    <source>
        <dbReference type="Proteomes" id="UP000197156"/>
    </source>
</evidence>
<dbReference type="PRINTS" id="PR00037">
    <property type="entry name" value="HTHLACR"/>
</dbReference>
<dbReference type="AlphaFoldDB" id="A0A218P059"/>
<keyword evidence="3" id="KW-0804">Transcription</keyword>
<dbReference type="EMBL" id="CP014854">
    <property type="protein sequence ID" value="ASI98311.1"/>
    <property type="molecule type" value="Genomic_DNA"/>
</dbReference>
<dbReference type="PROSITE" id="PS50943">
    <property type="entry name" value="HTH_CROC1"/>
    <property type="match status" value="1"/>
</dbReference>
<name>A0A218P059_THECE</name>
<organism evidence="6 7">
    <name type="scientific">Thermococcus celer Vu 13 = JCM 8558</name>
    <dbReference type="NCBI Taxonomy" id="1293037"/>
    <lineage>
        <taxon>Archaea</taxon>
        <taxon>Methanobacteriati</taxon>
        <taxon>Methanobacteriota</taxon>
        <taxon>Thermococci</taxon>
        <taxon>Thermococcales</taxon>
        <taxon>Thermococcaceae</taxon>
        <taxon>Thermococcus</taxon>
    </lineage>
</organism>
<dbReference type="SMART" id="SM00420">
    <property type="entry name" value="HTH_DEOR"/>
    <property type="match status" value="1"/>
</dbReference>
<feature type="domain" description="HTH deoR-type" evidence="5">
    <location>
        <begin position="3"/>
        <end position="58"/>
    </location>
</feature>